<gene>
    <name evidence="2" type="ORF">WG901_10330</name>
</gene>
<dbReference type="InterPro" id="IPR013974">
    <property type="entry name" value="SAF"/>
</dbReference>
<comment type="caution">
    <text evidence="2">The sequence shown here is derived from an EMBL/GenBank/DDBJ whole genome shotgun (WGS) entry which is preliminary data.</text>
</comment>
<protein>
    <submittedName>
        <fullName evidence="2">N-acetylneuraminate synthase family protein</fullName>
    </submittedName>
</protein>
<dbReference type="SUPFAM" id="SSF51269">
    <property type="entry name" value="AFP III-like domain"/>
    <property type="match status" value="1"/>
</dbReference>
<dbReference type="Pfam" id="PF03102">
    <property type="entry name" value="NeuB"/>
    <property type="match status" value="1"/>
</dbReference>
<dbReference type="InterPro" id="IPR013132">
    <property type="entry name" value="PseI/NeuA/B-like_N"/>
</dbReference>
<dbReference type="PANTHER" id="PTHR42966">
    <property type="entry name" value="N-ACETYLNEURAMINATE SYNTHASE"/>
    <property type="match status" value="1"/>
</dbReference>
<dbReference type="PROSITE" id="PS50844">
    <property type="entry name" value="AFP_LIKE"/>
    <property type="match status" value="1"/>
</dbReference>
<feature type="domain" description="AFP-like" evidence="1">
    <location>
        <begin position="287"/>
        <end position="343"/>
    </location>
</feature>
<evidence type="ECO:0000259" key="1">
    <source>
        <dbReference type="PROSITE" id="PS50844"/>
    </source>
</evidence>
<evidence type="ECO:0000313" key="3">
    <source>
        <dbReference type="Proteomes" id="UP001361239"/>
    </source>
</evidence>
<dbReference type="Gene3D" id="3.20.20.70">
    <property type="entry name" value="Aldolase class I"/>
    <property type="match status" value="1"/>
</dbReference>
<dbReference type="Gene3D" id="3.90.1210.10">
    <property type="entry name" value="Antifreeze-like/N-acetylneuraminic acid synthase C-terminal domain"/>
    <property type="match status" value="1"/>
</dbReference>
<dbReference type="InterPro" id="IPR051690">
    <property type="entry name" value="PseI-like"/>
</dbReference>
<dbReference type="InterPro" id="IPR036732">
    <property type="entry name" value="AFP_Neu5c_C_sf"/>
</dbReference>
<sequence>MSQVRLPNGRVVGDYLAPYFVAELNTSHFGNVDVARSMIDQAKAAGCDCVKFQSWSAESLYSDNHYRQNPIAKRMVTKFALDDAELAELAAHCRAVAIDFASTPYSHAEAEFLVETCGVPFIKIASMELNNLPFLAHLAGLGVPLVLSTGMGTLDEITRAVSTITAAGNDEIVILHCTSVYPSPPETIRLRNVEGLRSAFPRHPIGYSDHSLGSEIPAAAVALGACLIEKHFTLDRSKIGMDNQMATEPDGMARMIAACRKVHAALGGTERLLTDVELAQIPKMRRSVVTARALKAGEVLASGDLEAKRPGDGIPPTEMDALIGRTLARDVEAGALLARDDVA</sequence>
<dbReference type="SUPFAM" id="SSF51569">
    <property type="entry name" value="Aldolase"/>
    <property type="match status" value="1"/>
</dbReference>
<dbReference type="PANTHER" id="PTHR42966:SF1">
    <property type="entry name" value="SIALIC ACID SYNTHASE"/>
    <property type="match status" value="1"/>
</dbReference>
<dbReference type="Pfam" id="PF08666">
    <property type="entry name" value="SAF"/>
    <property type="match status" value="1"/>
</dbReference>
<organism evidence="2 3">
    <name type="scientific">Novosphingobium anseongense</name>
    <dbReference type="NCBI Taxonomy" id="3133436"/>
    <lineage>
        <taxon>Bacteria</taxon>
        <taxon>Pseudomonadati</taxon>
        <taxon>Pseudomonadota</taxon>
        <taxon>Alphaproteobacteria</taxon>
        <taxon>Sphingomonadales</taxon>
        <taxon>Sphingomonadaceae</taxon>
        <taxon>Novosphingobium</taxon>
    </lineage>
</organism>
<reference evidence="2 3" key="1">
    <citation type="submission" date="2024-03" db="EMBL/GenBank/DDBJ databases">
        <authorList>
            <person name="Jo J.-H."/>
        </authorList>
    </citation>
    <scope>NUCLEOTIDE SEQUENCE [LARGE SCALE GENOMIC DNA]</scope>
    <source>
        <strain evidence="2 3">PS1R-30</strain>
    </source>
</reference>
<dbReference type="RefSeq" id="WP_339586984.1">
    <property type="nucleotide sequence ID" value="NZ_JBBHJZ010000002.1"/>
</dbReference>
<accession>A0ABU8RWE2</accession>
<dbReference type="SMART" id="SM00858">
    <property type="entry name" value="SAF"/>
    <property type="match status" value="1"/>
</dbReference>
<evidence type="ECO:0000313" key="2">
    <source>
        <dbReference type="EMBL" id="MEJ5977031.1"/>
    </source>
</evidence>
<dbReference type="InterPro" id="IPR013785">
    <property type="entry name" value="Aldolase_TIM"/>
</dbReference>
<dbReference type="InterPro" id="IPR057736">
    <property type="entry name" value="SAF_PseI/NeuA/NeuB"/>
</dbReference>
<keyword evidence="3" id="KW-1185">Reference proteome</keyword>
<dbReference type="EMBL" id="JBBHJZ010000002">
    <property type="protein sequence ID" value="MEJ5977031.1"/>
    <property type="molecule type" value="Genomic_DNA"/>
</dbReference>
<dbReference type="InterPro" id="IPR006190">
    <property type="entry name" value="SAF_AFP_Neu5Ac"/>
</dbReference>
<dbReference type="CDD" id="cd11615">
    <property type="entry name" value="SAF_NeuB_like"/>
    <property type="match status" value="1"/>
</dbReference>
<dbReference type="Proteomes" id="UP001361239">
    <property type="component" value="Unassembled WGS sequence"/>
</dbReference>
<proteinExistence type="predicted"/>
<name>A0ABU8RWE2_9SPHN</name>